<dbReference type="PANTHER" id="PTHR10422:SF18">
    <property type="entry name" value="CYTOCHROME C OXIDASE SUBUNIT 1"/>
    <property type="match status" value="1"/>
</dbReference>
<keyword evidence="1" id="KW-0813">Transport</keyword>
<keyword evidence="4" id="KW-1133">Transmembrane helix</keyword>
<proteinExistence type="predicted"/>
<protein>
    <submittedName>
        <fullName evidence="6">Cbb3-type cytochrome c oxidase subunit I</fullName>
    </submittedName>
</protein>
<evidence type="ECO:0000256" key="2">
    <source>
        <dbReference type="ARBA" id="ARBA00022982"/>
    </source>
</evidence>
<evidence type="ECO:0000259" key="5">
    <source>
        <dbReference type="PROSITE" id="PS50855"/>
    </source>
</evidence>
<gene>
    <name evidence="6" type="ORF">ACFPBZ_28500</name>
</gene>
<keyword evidence="7" id="KW-1185">Reference proteome</keyword>
<dbReference type="RefSeq" id="WP_378039492.1">
    <property type="nucleotide sequence ID" value="NZ_JBHSIV010000060.1"/>
</dbReference>
<keyword evidence="2" id="KW-0249">Electron transport</keyword>
<sequence>MTALTPRPALIRPEDGPPAALPGSRLMHFLRTTDPKDIGILYLVTSFGFFLAAGLMALVMRAELAQPGLQILSVEQYNQLFTMHGTVMLLLYATPNVFGFANYLVPLQIGAPDVAFPRLNALSYWLFLFGGLTLMGGFLAPGGAASAGWFAYTPLSTAVYTGGIGQDLWIVGLIVSGLGTILGAVNLVTTIVCMRAPGMTMFRMPIFTWNILVTVILV</sequence>
<evidence type="ECO:0000256" key="1">
    <source>
        <dbReference type="ARBA" id="ARBA00022660"/>
    </source>
</evidence>
<dbReference type="EMBL" id="JBHSIV010000060">
    <property type="protein sequence ID" value="MFC5066179.1"/>
    <property type="molecule type" value="Genomic_DNA"/>
</dbReference>
<evidence type="ECO:0000256" key="4">
    <source>
        <dbReference type="SAM" id="Phobius"/>
    </source>
</evidence>
<feature type="transmembrane region" description="Helical" evidence="4">
    <location>
        <begin position="169"/>
        <end position="194"/>
    </location>
</feature>
<dbReference type="PANTHER" id="PTHR10422">
    <property type="entry name" value="CYTOCHROME C OXIDASE SUBUNIT 1"/>
    <property type="match status" value="1"/>
</dbReference>
<feature type="transmembrane region" description="Helical" evidence="4">
    <location>
        <begin position="40"/>
        <end position="60"/>
    </location>
</feature>
<reference evidence="7" key="1">
    <citation type="journal article" date="2019" name="Int. J. Syst. Evol. Microbiol.">
        <title>The Global Catalogue of Microorganisms (GCM) 10K type strain sequencing project: providing services to taxonomists for standard genome sequencing and annotation.</title>
        <authorList>
            <consortium name="The Broad Institute Genomics Platform"/>
            <consortium name="The Broad Institute Genome Sequencing Center for Infectious Disease"/>
            <person name="Wu L."/>
            <person name="Ma J."/>
        </authorList>
    </citation>
    <scope>NUCLEOTIDE SEQUENCE [LARGE SCALE GENOMIC DNA]</scope>
    <source>
        <strain evidence="7">CGMCC 4.7093</strain>
    </source>
</reference>
<dbReference type="Gene3D" id="1.20.210.10">
    <property type="entry name" value="Cytochrome c oxidase-like, subunit I domain"/>
    <property type="match status" value="1"/>
</dbReference>
<dbReference type="InterPro" id="IPR036927">
    <property type="entry name" value="Cyt_c_oxase-like_su1_sf"/>
</dbReference>
<feature type="transmembrane region" description="Helical" evidence="4">
    <location>
        <begin position="80"/>
        <end position="105"/>
    </location>
</feature>
<comment type="caution">
    <text evidence="6">The sequence shown here is derived from an EMBL/GenBank/DDBJ whole genome shotgun (WGS) entry which is preliminary data.</text>
</comment>
<accession>A0ABV9YY08</accession>
<dbReference type="PROSITE" id="PS50855">
    <property type="entry name" value="COX1"/>
    <property type="match status" value="1"/>
</dbReference>
<dbReference type="PRINTS" id="PR01165">
    <property type="entry name" value="CYCOXIDASEI"/>
</dbReference>
<feature type="domain" description="Cytochrome oxidase subunit I profile" evidence="5">
    <location>
        <begin position="25"/>
        <end position="218"/>
    </location>
</feature>
<evidence type="ECO:0000256" key="3">
    <source>
        <dbReference type="ARBA" id="ARBA00025218"/>
    </source>
</evidence>
<dbReference type="InterPro" id="IPR000883">
    <property type="entry name" value="Cyt_C_Oxase_1"/>
</dbReference>
<feature type="transmembrane region" description="Helical" evidence="4">
    <location>
        <begin position="125"/>
        <end position="149"/>
    </location>
</feature>
<evidence type="ECO:0000313" key="6">
    <source>
        <dbReference type="EMBL" id="MFC5066179.1"/>
    </source>
</evidence>
<keyword evidence="4" id="KW-0472">Membrane</keyword>
<comment type="function">
    <text evidence="3">Cytochrome c oxidase is the component of the respiratory chain that catalyzes the reduction of oxygen to water. Subunits 1-3 form the functional core of the enzyme complex. CO I is the catalytic subunit of the enzyme. Electrons originating in cytochrome c are transferred via the copper A center of subunit 2 and heme A of subunit 1 to the bimetallic center formed by heme A3 and copper B.</text>
</comment>
<keyword evidence="4" id="KW-0812">Transmembrane</keyword>
<dbReference type="SUPFAM" id="SSF81442">
    <property type="entry name" value="Cytochrome c oxidase subunit I-like"/>
    <property type="match status" value="1"/>
</dbReference>
<dbReference type="Pfam" id="PF00115">
    <property type="entry name" value="COX1"/>
    <property type="match status" value="1"/>
</dbReference>
<dbReference type="InterPro" id="IPR023616">
    <property type="entry name" value="Cyt_c_oxase-like_su1_dom"/>
</dbReference>
<feature type="non-terminal residue" evidence="6">
    <location>
        <position position="218"/>
    </location>
</feature>
<name>A0ABV9YY08_9PSEU</name>
<organism evidence="6 7">
    <name type="scientific">Actinomycetospora atypica</name>
    <dbReference type="NCBI Taxonomy" id="1290095"/>
    <lineage>
        <taxon>Bacteria</taxon>
        <taxon>Bacillati</taxon>
        <taxon>Actinomycetota</taxon>
        <taxon>Actinomycetes</taxon>
        <taxon>Pseudonocardiales</taxon>
        <taxon>Pseudonocardiaceae</taxon>
        <taxon>Actinomycetospora</taxon>
    </lineage>
</organism>
<evidence type="ECO:0000313" key="7">
    <source>
        <dbReference type="Proteomes" id="UP001595947"/>
    </source>
</evidence>
<keyword evidence="1" id="KW-0679">Respiratory chain</keyword>
<dbReference type="Proteomes" id="UP001595947">
    <property type="component" value="Unassembled WGS sequence"/>
</dbReference>